<name>A0A0A0CX58_9PROT</name>
<dbReference type="InterPro" id="IPR001753">
    <property type="entry name" value="Enoyl-CoA_hydra/iso"/>
</dbReference>
<organism evidence="1 2">
    <name type="scientific">Inquilinus limosus MP06</name>
    <dbReference type="NCBI Taxonomy" id="1398085"/>
    <lineage>
        <taxon>Bacteria</taxon>
        <taxon>Pseudomonadati</taxon>
        <taxon>Pseudomonadota</taxon>
        <taxon>Alphaproteobacteria</taxon>
        <taxon>Rhodospirillales</taxon>
        <taxon>Rhodospirillaceae</taxon>
        <taxon>Inquilinus</taxon>
    </lineage>
</organism>
<dbReference type="CDD" id="cd06558">
    <property type="entry name" value="crotonase-like"/>
    <property type="match status" value="1"/>
</dbReference>
<dbReference type="PANTHER" id="PTHR11941">
    <property type="entry name" value="ENOYL-COA HYDRATASE-RELATED"/>
    <property type="match status" value="1"/>
</dbReference>
<comment type="caution">
    <text evidence="1">The sequence shown here is derived from an EMBL/GenBank/DDBJ whole genome shotgun (WGS) entry which is preliminary data.</text>
</comment>
<reference evidence="1 2" key="1">
    <citation type="submission" date="2014-01" db="EMBL/GenBank/DDBJ databases">
        <title>Genome sequence determination for a cystic fibrosis isolate, Inquilinus limosus.</title>
        <authorList>
            <person name="Pino M."/>
            <person name="Di Conza J."/>
            <person name="Gutkind G."/>
        </authorList>
    </citation>
    <scope>NUCLEOTIDE SEQUENCE [LARGE SCALE GENOMIC DNA]</scope>
    <source>
        <strain evidence="1 2">MP06</strain>
    </source>
</reference>
<proteinExistence type="predicted"/>
<sequence length="143" mass="14768">MAVDFSVEAHVATVVLNRPEAMNAIDPETQAGLAECWRRVREDDGIRVVLLTGAGDRAFSTGADLKKTMPPADSYASLAFGRGDAGFLDGMDLGKPVICAINGFALGGGLELALACDIRIAADTARFGFPEVRVGSIPGGGGT</sequence>
<dbReference type="Pfam" id="PF00378">
    <property type="entry name" value="ECH_1"/>
    <property type="match status" value="1"/>
</dbReference>
<dbReference type="GO" id="GO:0006635">
    <property type="term" value="P:fatty acid beta-oxidation"/>
    <property type="evidence" value="ECO:0007669"/>
    <property type="project" value="TreeGrafter"/>
</dbReference>
<dbReference type="AlphaFoldDB" id="A0A0A0CX58"/>
<feature type="non-terminal residue" evidence="1">
    <location>
        <position position="143"/>
    </location>
</feature>
<dbReference type="OrthoDB" id="9795613at2"/>
<dbReference type="SUPFAM" id="SSF52096">
    <property type="entry name" value="ClpP/crotonase"/>
    <property type="match status" value="1"/>
</dbReference>
<evidence type="ECO:0000313" key="1">
    <source>
        <dbReference type="EMBL" id="KGM30223.1"/>
    </source>
</evidence>
<evidence type="ECO:0000313" key="2">
    <source>
        <dbReference type="Proteomes" id="UP000029995"/>
    </source>
</evidence>
<dbReference type="InterPro" id="IPR029045">
    <property type="entry name" value="ClpP/crotonase-like_dom_sf"/>
</dbReference>
<accession>A0A0A0CX58</accession>
<dbReference type="RefSeq" id="WP_034849347.1">
    <property type="nucleotide sequence ID" value="NZ_JANX01000955.1"/>
</dbReference>
<dbReference type="Gene3D" id="3.90.226.10">
    <property type="entry name" value="2-enoyl-CoA Hydratase, Chain A, domain 1"/>
    <property type="match status" value="1"/>
</dbReference>
<dbReference type="GO" id="GO:0003824">
    <property type="term" value="F:catalytic activity"/>
    <property type="evidence" value="ECO:0007669"/>
    <property type="project" value="UniProtKB-ARBA"/>
</dbReference>
<dbReference type="PANTHER" id="PTHR11941:SF54">
    <property type="entry name" value="ENOYL-COA HYDRATASE, MITOCHONDRIAL"/>
    <property type="match status" value="1"/>
</dbReference>
<gene>
    <name evidence="1" type="ORF">P409_34330</name>
</gene>
<dbReference type="Proteomes" id="UP000029995">
    <property type="component" value="Unassembled WGS sequence"/>
</dbReference>
<protein>
    <submittedName>
        <fullName evidence="1">Enoyl-CoA hydratase</fullName>
    </submittedName>
</protein>
<dbReference type="EMBL" id="JANX01000955">
    <property type="protein sequence ID" value="KGM30223.1"/>
    <property type="molecule type" value="Genomic_DNA"/>
</dbReference>